<dbReference type="PANTHER" id="PTHR19376:SF54">
    <property type="entry name" value="DNA-DIRECTED RNA POLYMERASE SUBUNIT BETA"/>
    <property type="match status" value="1"/>
</dbReference>
<dbReference type="Pfam" id="PF00623">
    <property type="entry name" value="RNA_pol_Rpb1_2"/>
    <property type="match status" value="1"/>
</dbReference>
<dbReference type="PANTHER" id="PTHR19376">
    <property type="entry name" value="DNA-DIRECTED RNA POLYMERASE"/>
    <property type="match status" value="1"/>
</dbReference>
<evidence type="ECO:0000256" key="10">
    <source>
        <dbReference type="SAM" id="MobiDB-lite"/>
    </source>
</evidence>
<comment type="function">
    <text evidence="1 9">DNA-dependent RNA polymerase catalyzes the transcription of DNA into RNA using the four ribonucleoside triphosphates as substrates.</text>
</comment>
<evidence type="ECO:0000259" key="11">
    <source>
        <dbReference type="SMART" id="SM00663"/>
    </source>
</evidence>
<feature type="compositionally biased region" description="Polar residues" evidence="10">
    <location>
        <begin position="718"/>
        <end position="735"/>
    </location>
</feature>
<keyword evidence="5 9" id="KW-0808">Transferase</keyword>
<dbReference type="Gene3D" id="2.40.40.20">
    <property type="match status" value="1"/>
</dbReference>
<sequence>MLNNNYYFIEIKKTSIRKQRKRHTISIDRGGGHLKECRQALPVGLELVWVGTPYGGTLPLPYPYPYHRSTKPFLICGGWPLASHRFPGSRHSGFCWPLALNRVSLETNLRENQGERNVTFQRTFIAPRTNRGLQRSSLRFAIAEMPRKRICLNLRIARAPQGYGSGSRSANPRIAEKKIRAGSSPLSPTRRIRRKNRKTPCFTSGSLVFGPIRPYSTPCWLLDPKGRFVTELQAQQKTYIPSVDFQTNKQQSEVKLITIEIASSEKIRQWAEKTLPNGKILGQVLNANTLHHRTFKPQKGGLFCERIFGPLKDFECACGKSKKPSSSVSFSSPTALCSGGNILFPFGEKNITEPVKPGNDNRPYLPAGLEEGLGERVSPFFSPLLNNAAASRAEDCPALGSETKVKADEGFGLGMGKVRVGPSGTLPQPTSGVGVNKVWGNLKERPAVFVRRDKDPLPTQIQRKAIRQPDPPVAEPEDQQPLAQRSSIVNLTLRPINNRAEARSGGSKNNQSSLLFLKKDPLLMPFLQVSSAGLLASQENEEFKITAFRRFDNNAKKTITSSRKLFKELEKLRFSMFSNQNNNSSFDKLEFVLNPSGLQSLRQTEGGSSPMAPGLAKPPKHQALPQPEISRVGEAKVRTKTKPSLFLKALSLAFFKRKKIDLYLSAPRAGKASSEPLQSIKHKSLVGRPFSLTGRLNSEDSSYSSTQKTKHKAILHLGSTSNTPKRAQNSSSPSLSPFREKQGLIIEDSKNKDHGAAVLQGRKSEGSFKTQRPFPYGAAFPDASLPRRGKEEPMGLPAAKQRLYCPDCDVEYTWSVIRRYQLGYISLITPVAHVWYIKTRPNILSILLGMKAAQLENVVYCTKTFTLENTFFQQKITFFHFLKPYKSRLMSSYPVLNVFSPKKNKPESLILELPLGPYPLSLPAGQSLSGKTKASALRVWSYRTLPPGLSPDACPLPYGAAKQGAGPADPCPYADPDADAQHEHEDEALCFAGPPGRQALRQPKGKALCSGGKGKIRGNFKELGLIPYASLCAPHQEPWDQHEGSTQPSPTPTKPVARPYAGPDPGSEATARDSTINIADQRSILNWPRFQTRLEKNQKRGEIQTKTEKKVLFYNNTTNFQEIKLTSKTKKTQNKLAKAFDLNKGIVHLSSISRDYKTQASLSFFGCCGVAKTKVTLSADPNPGALSPKGQLFSHMRSIRVGVGEGPSLKMPQTLPRAEGDDHAFLPVGQMDEQAAPFTGSPNGEQKDMDMHLEMHKAQGQGSDLRCSPYFTGNKWPSGNNLKYIKKTKLNLNSFAFENRSKNNKQQLFVPWGKAPGLIERDLDPYAHEDRSPAPDPTAGFGPLAPGLADPYAYADPDADADAVPLSSGSADAPHKHREKHEDKHVHQDKSPKHLLFSEGEEPPDAGFPYLSLGKDQNHEGKGPSISTEGNRTQLIGEKRLVSGRKLGHLNQIKNMYCISFTFTWETELEWQNFCYYFFAPIDFEDELFTIGHYLNPSLIKSRAKNKKYFSLLSSATWLQGYPVCASGSPRSPYIFRAGLSPLSRQIPQGIELYADAPPHAHPDGPLAPYSQFSSFLREKGEKEKAKHQAGLSQLVFSEGDKSTKPEELGKILKGSNGSWFGYATKAPGLCPDAHPYPDADAVPLSSGSADADATHKHKHREKHEHEDKHMDEPAPMGRKDEGSGKGPSQPELKDPPTNEETGIPFRASDWHNDSRGDLNVVVPRQLIGDQGSDVKVTLRRATNAILVKLASKLLNQKKNKLILYNNWFKQDNFKLINILHPSFQSSSFTFIHFDLLYLNGIYCSFKPFDNSLVNIYYNIEERGQALRQPKGFLSYCLKETYFSLGPGGSSSSLQFLPLVSLKRLTGQQRSLSPLEISSLYLKDLDQAKGPQDVAKSDESGSFSVGAADVAPHIAKLTLILNALTRPFFKFNAWKAHASYTFLINNKSMIPVAVRPCFLMAQHESSKADFSNLVISSKVNLSVLNLRLFQKYRAARPLSLISFSPKEKKLLAKVLSEGSGYWQRQALLVQSTKPRDQQLNLDPKGHLKECFSSPHIFPEIRKSGGFGFVGVGEGKVRGPFKDSPDPFANAFPVGAADGEHKHRLPLRGKQQDKAGVKPLPFSSFLREKGEKGKYPKPTQTLLLPYSEPSPLGSLPEGKALRKGMLDPYAYSDALFFKGEEEDILPLSQRALSSGPLVFYPPGKGPKGKNQKLTLRDEGKDLHEGKGQKGGQEETPRSISVGYSQNNLPVGEGEKFQNKVTLLNTKTFSITGAGLLKILLTDYNYSELQKMDQQYRILLADIQNALEAVDNKKTLKLLVAKKERLFRRIKIIRKLKLGKNTIERLVLSVLPVLPPDLRPIVTLNSQIAASDLNRLYQKVLYRNERLKKFLKDPATRNSYEMKYAQRLLQESVDNLIENGKSGVVPERDARGRLFKSLTELLKGKQGRFRQYLLGKRVDYSGRSVIVVGPKLKIHECGLPIEMAVELFLPFLIKRILTTKLANNVYGAKQLIKTNKSLTCELLQDIMHPVLLNRAPTLHRLGIQAFQPKLITGRAILLHPLVCPSFNADFDGDQMAVHVPITSEARTEAWKLMLSRNNILSPASGDALLLPSQDMVLGCYYLTTQNFKYQKGSGYIFTSFNDVLKAYERKLLDVHANIWVKWSFPVSLGRIKEYPNLSLDPFGLGLFGSILKKGTLLTQSGGLIIGQKTSPSGSLPVGQRPKGIETAYAWPNGSLVLRGRGGSSPSEKGQTKMQSIRSPEGQPKTPPYALSSGSGGVWTFGASCEAPAYDARRVGEGKVGETLKDSPDPTDKAGLARAKHLLFSEGEEPALPSTLSSSLREKGEKGKDPKPTQTLPLHFPNPEGSADPYAYVSTGGPMVNLLKKRQTLITSKTLLRKELILASAGGSPTSLNGRPLQRWPSPTGRLASSRDQQSLILPVGEGKSFPEFGSLHASQIAPDATNTIQVVNNESETNALVFKKRKKINQPGRLKNSVDLCSPVGLLPYTASSENKSNYNYLKTDNNRWGEIRVTKFGFWLHISHFSQRRFDPNGFQISQLIRTTPGRVFLNLVINKIITD</sequence>
<feature type="compositionally biased region" description="Basic and acidic residues" evidence="10">
    <location>
        <begin position="1664"/>
        <end position="1684"/>
    </location>
</feature>
<dbReference type="Gene3D" id="4.10.860.120">
    <property type="entry name" value="RNA polymerase II, clamp domain"/>
    <property type="match status" value="1"/>
</dbReference>
<dbReference type="Pfam" id="PF04997">
    <property type="entry name" value="RNA_pol_Rpb1_1"/>
    <property type="match status" value="1"/>
</dbReference>
<feature type="region of interest" description="Disordered" evidence="10">
    <location>
        <begin position="1638"/>
        <end position="1712"/>
    </location>
</feature>
<dbReference type="Pfam" id="PF04983">
    <property type="entry name" value="RNA_pol_Rpb1_3"/>
    <property type="match status" value="1"/>
</dbReference>
<evidence type="ECO:0000313" key="12">
    <source>
        <dbReference type="EMBL" id="ALO21096.1"/>
    </source>
</evidence>
<evidence type="ECO:0000256" key="4">
    <source>
        <dbReference type="ARBA" id="ARBA00022640"/>
    </source>
</evidence>
<keyword evidence="7 9" id="KW-0804">Transcription</keyword>
<feature type="region of interest" description="Disordered" evidence="10">
    <location>
        <begin position="2737"/>
        <end position="2768"/>
    </location>
</feature>
<keyword evidence="6 9" id="KW-0548">Nucleotidyltransferase</keyword>
<comment type="catalytic activity">
    <reaction evidence="8 9">
        <text>RNA(n) + a ribonucleoside 5'-triphosphate = RNA(n+1) + diphosphate</text>
        <dbReference type="Rhea" id="RHEA:21248"/>
        <dbReference type="Rhea" id="RHEA-COMP:14527"/>
        <dbReference type="Rhea" id="RHEA-COMP:17342"/>
        <dbReference type="ChEBI" id="CHEBI:33019"/>
        <dbReference type="ChEBI" id="CHEBI:61557"/>
        <dbReference type="ChEBI" id="CHEBI:140395"/>
        <dbReference type="EC" id="2.7.7.6"/>
    </reaction>
</comment>
<evidence type="ECO:0000256" key="2">
    <source>
        <dbReference type="ARBA" id="ARBA00007207"/>
    </source>
</evidence>
<dbReference type="InterPro" id="IPR045867">
    <property type="entry name" value="DNA-dir_RpoC_beta_prime"/>
</dbReference>
<dbReference type="InterPro" id="IPR042102">
    <property type="entry name" value="RNA_pol_Rpb1_3_sf"/>
</dbReference>
<dbReference type="InterPro" id="IPR007080">
    <property type="entry name" value="RNA_pol_Rpb1_1"/>
</dbReference>
<feature type="compositionally biased region" description="Basic and acidic residues" evidence="10">
    <location>
        <begin position="1380"/>
        <end position="1392"/>
    </location>
</feature>
<evidence type="ECO:0000256" key="8">
    <source>
        <dbReference type="ARBA" id="ARBA00048552"/>
    </source>
</evidence>
<reference evidence="12" key="1">
    <citation type="journal article" date="2015" name="BMC Evol. Biol.">
        <title>Chloroplast phylogenomic analysis of chlorophyte green algae identifies a novel lineage sister to the Sphaeropleales (Chlorophyceae).</title>
        <authorList>
            <person name="Lemieux C."/>
            <person name="Vincent A.T."/>
            <person name="Labarre A."/>
            <person name="Otis C."/>
            <person name="Turmel M."/>
        </authorList>
    </citation>
    <scope>NUCLEOTIDE SEQUENCE</scope>
</reference>
<feature type="region of interest" description="Disordered" evidence="10">
    <location>
        <begin position="453"/>
        <end position="487"/>
    </location>
</feature>
<dbReference type="GO" id="GO:0006351">
    <property type="term" value="P:DNA-templated transcription"/>
    <property type="evidence" value="ECO:0007669"/>
    <property type="project" value="InterPro"/>
</dbReference>
<evidence type="ECO:0000256" key="9">
    <source>
        <dbReference type="RuleBase" id="RU004279"/>
    </source>
</evidence>
<protein>
    <recommendedName>
        <fullName evidence="9">DNA-directed RNA polymerase subunit</fullName>
        <ecNumber evidence="9">2.7.7.6</ecNumber>
    </recommendedName>
</protein>
<feature type="compositionally biased region" description="Basic and acidic residues" evidence="10">
    <location>
        <begin position="2837"/>
        <end position="2848"/>
    </location>
</feature>
<gene>
    <name evidence="12" type="primary">rpoC1</name>
</gene>
<feature type="region of interest" description="Disordered" evidence="10">
    <location>
        <begin position="1326"/>
        <end position="1432"/>
    </location>
</feature>
<proteinExistence type="inferred from homology"/>
<organism evidence="12">
    <name type="scientific">Staurocarteria crucifera</name>
    <dbReference type="NCBI Taxonomy" id="47781"/>
    <lineage>
        <taxon>Eukaryota</taxon>
        <taxon>Viridiplantae</taxon>
        <taxon>Chlorophyta</taxon>
        <taxon>core chlorophytes</taxon>
        <taxon>Chlorophyceae</taxon>
        <taxon>CS clade</taxon>
        <taxon>Chlamydomonadales</taxon>
        <taxon>Chlamydomonadaceae</taxon>
        <taxon>Staurocarteria</taxon>
    </lineage>
</organism>
<dbReference type="InterPro" id="IPR006592">
    <property type="entry name" value="RNA_pol_N"/>
</dbReference>
<feature type="region of interest" description="Disordered" evidence="10">
    <location>
        <begin position="716"/>
        <end position="738"/>
    </location>
</feature>
<feature type="region of interest" description="Disordered" evidence="10">
    <location>
        <begin position="2127"/>
        <end position="2149"/>
    </location>
</feature>
<feature type="region of interest" description="Disordered" evidence="10">
    <location>
        <begin position="2821"/>
        <end position="2861"/>
    </location>
</feature>
<feature type="compositionally biased region" description="Basic and acidic residues" evidence="10">
    <location>
        <begin position="2219"/>
        <end position="2235"/>
    </location>
</feature>
<dbReference type="Gene3D" id="1.10.274.100">
    <property type="entry name" value="RNA polymerase Rpb1, domain 3"/>
    <property type="match status" value="1"/>
</dbReference>
<feature type="compositionally biased region" description="Low complexity" evidence="10">
    <location>
        <begin position="1342"/>
        <end position="1356"/>
    </location>
</feature>
<dbReference type="GO" id="GO:0003899">
    <property type="term" value="F:DNA-directed RNA polymerase activity"/>
    <property type="evidence" value="ECO:0007669"/>
    <property type="project" value="UniProtKB-EC"/>
</dbReference>
<geneLocation type="chloroplast" evidence="12"/>
<dbReference type="InterPro" id="IPR000722">
    <property type="entry name" value="RNA_pol_asu"/>
</dbReference>
<evidence type="ECO:0000256" key="3">
    <source>
        <dbReference type="ARBA" id="ARBA00022478"/>
    </source>
</evidence>
<feature type="domain" description="RNA polymerase N-terminal" evidence="11">
    <location>
        <begin position="2342"/>
        <end position="2621"/>
    </location>
</feature>
<evidence type="ECO:0000256" key="5">
    <source>
        <dbReference type="ARBA" id="ARBA00022679"/>
    </source>
</evidence>
<dbReference type="SMART" id="SM00663">
    <property type="entry name" value="RPOLA_N"/>
    <property type="match status" value="1"/>
</dbReference>
<dbReference type="Gene3D" id="1.10.40.90">
    <property type="match status" value="1"/>
</dbReference>
<feature type="region of interest" description="Disordered" evidence="10">
    <location>
        <begin position="602"/>
        <end position="635"/>
    </location>
</feature>
<evidence type="ECO:0000256" key="1">
    <source>
        <dbReference type="ARBA" id="ARBA00004026"/>
    </source>
</evidence>
<keyword evidence="12" id="KW-0150">Chloroplast</keyword>
<feature type="region of interest" description="Disordered" evidence="10">
    <location>
        <begin position="2219"/>
        <end position="2239"/>
    </location>
</feature>
<dbReference type="SUPFAM" id="SSF64484">
    <property type="entry name" value="beta and beta-prime subunits of DNA dependent RNA-polymerase"/>
    <property type="match status" value="3"/>
</dbReference>
<dbReference type="GO" id="GO:0003677">
    <property type="term" value="F:DNA binding"/>
    <property type="evidence" value="ECO:0007669"/>
    <property type="project" value="InterPro"/>
</dbReference>
<accession>A0A0S2IC43</accession>
<feature type="region of interest" description="Disordered" evidence="10">
    <location>
        <begin position="2908"/>
        <end position="2927"/>
    </location>
</feature>
<feature type="compositionally biased region" description="Polar residues" evidence="10">
    <location>
        <begin position="2745"/>
        <end position="2755"/>
    </location>
</feature>
<dbReference type="InterPro" id="IPR044893">
    <property type="entry name" value="RNA_pol_Rpb1_clamp_domain"/>
</dbReference>
<evidence type="ECO:0000256" key="7">
    <source>
        <dbReference type="ARBA" id="ARBA00023163"/>
    </source>
</evidence>
<dbReference type="GO" id="GO:0000428">
    <property type="term" value="C:DNA-directed RNA polymerase complex"/>
    <property type="evidence" value="ECO:0007669"/>
    <property type="project" value="UniProtKB-KW"/>
</dbReference>
<dbReference type="InterPro" id="IPR007066">
    <property type="entry name" value="RNA_pol_Rpb1_3"/>
</dbReference>
<keyword evidence="4 12" id="KW-0934">Plastid</keyword>
<keyword evidence="3 9" id="KW-0240">DNA-directed RNA polymerase</keyword>
<feature type="region of interest" description="Disordered" evidence="10">
    <location>
        <begin position="1036"/>
        <end position="1073"/>
    </location>
</feature>
<dbReference type="EC" id="2.7.7.6" evidence="9"/>
<comment type="similarity">
    <text evidence="2">Belongs to the RNA polymerase beta' chain family. RpoC1 subfamily.</text>
</comment>
<name>A0A0S2IC43_9CHLO</name>
<evidence type="ECO:0000256" key="6">
    <source>
        <dbReference type="ARBA" id="ARBA00022695"/>
    </source>
</evidence>
<dbReference type="EMBL" id="KT624870">
    <property type="protein sequence ID" value="ALO21096.1"/>
    <property type="molecule type" value="Genomic_DNA"/>
</dbReference>